<dbReference type="InterPro" id="IPR039947">
    <property type="entry name" value="NCoA-4"/>
</dbReference>
<sequence length="229" mass="25449">MSLEKLDLSVALKLAFVEESLANVKEEIHEVVDRHVGALRIKERQLVRQVEVVTAHETCRLGTQQARLMHSKGALTATSDLLDRCDKSESSTLAKIKVDEMYYSREVQPAKHVSVQLDETALASAVSQFGSVQLPDTITHYPSPVIPVKVEEYEDEDHDVLHKSVASEPSDPMHVTVHFPRLSNHSWLFRQTNNAAHVSTPPKPIATSDTKSSDVAAWLGELNLIQSNV</sequence>
<dbReference type="OrthoDB" id="6334544at2759"/>
<reference evidence="1" key="1">
    <citation type="submission" date="2020-07" db="EMBL/GenBank/DDBJ databases">
        <title>The High-quality genome of the commercially important snow crab, Chionoecetes opilio.</title>
        <authorList>
            <person name="Jeong J.-H."/>
            <person name="Ryu S."/>
        </authorList>
    </citation>
    <scope>NUCLEOTIDE SEQUENCE</scope>
    <source>
        <strain evidence="1">MADBK_172401_WGS</strain>
        <tissue evidence="1">Digestive gland</tissue>
    </source>
</reference>
<organism evidence="1 2">
    <name type="scientific">Chionoecetes opilio</name>
    <name type="common">Atlantic snow crab</name>
    <name type="synonym">Cancer opilio</name>
    <dbReference type="NCBI Taxonomy" id="41210"/>
    <lineage>
        <taxon>Eukaryota</taxon>
        <taxon>Metazoa</taxon>
        <taxon>Ecdysozoa</taxon>
        <taxon>Arthropoda</taxon>
        <taxon>Crustacea</taxon>
        <taxon>Multicrustacea</taxon>
        <taxon>Malacostraca</taxon>
        <taxon>Eumalacostraca</taxon>
        <taxon>Eucarida</taxon>
        <taxon>Decapoda</taxon>
        <taxon>Pleocyemata</taxon>
        <taxon>Brachyura</taxon>
        <taxon>Eubrachyura</taxon>
        <taxon>Majoidea</taxon>
        <taxon>Majidae</taxon>
        <taxon>Chionoecetes</taxon>
    </lineage>
</organism>
<proteinExistence type="predicted"/>
<protein>
    <submittedName>
        <fullName evidence="1">Uncharacterized protein</fullName>
    </submittedName>
</protein>
<evidence type="ECO:0000313" key="2">
    <source>
        <dbReference type="Proteomes" id="UP000770661"/>
    </source>
</evidence>
<dbReference type="PANTHER" id="PTHR17085">
    <property type="entry name" value="NUCLEAR RECEPTOR COACTIVATOR 4"/>
    <property type="match status" value="1"/>
</dbReference>
<dbReference type="GO" id="GO:0003713">
    <property type="term" value="F:transcription coactivator activity"/>
    <property type="evidence" value="ECO:0007669"/>
    <property type="project" value="InterPro"/>
</dbReference>
<dbReference type="GO" id="GO:0009725">
    <property type="term" value="P:response to hormone"/>
    <property type="evidence" value="ECO:0007669"/>
    <property type="project" value="TreeGrafter"/>
</dbReference>
<dbReference type="EMBL" id="JACEEZ010011463">
    <property type="protein sequence ID" value="KAG0721253.1"/>
    <property type="molecule type" value="Genomic_DNA"/>
</dbReference>
<dbReference type="PANTHER" id="PTHR17085:SF3">
    <property type="entry name" value="NUCLEAR RECEPTOR COACTIVATOR 4"/>
    <property type="match status" value="1"/>
</dbReference>
<evidence type="ECO:0000313" key="1">
    <source>
        <dbReference type="EMBL" id="KAG0721253.1"/>
    </source>
</evidence>
<accession>A0A8J4Y4C3</accession>
<dbReference type="Proteomes" id="UP000770661">
    <property type="component" value="Unassembled WGS sequence"/>
</dbReference>
<dbReference type="AlphaFoldDB" id="A0A8J4Y4C3"/>
<dbReference type="GO" id="GO:0006879">
    <property type="term" value="P:intracellular iron ion homeostasis"/>
    <property type="evidence" value="ECO:0007669"/>
    <property type="project" value="InterPro"/>
</dbReference>
<gene>
    <name evidence="1" type="ORF">GWK47_046815</name>
</gene>
<keyword evidence="2" id="KW-1185">Reference proteome</keyword>
<name>A0A8J4Y4C3_CHIOP</name>
<comment type="caution">
    <text evidence="1">The sequence shown here is derived from an EMBL/GenBank/DDBJ whole genome shotgun (WGS) entry which is preliminary data.</text>
</comment>